<gene>
    <name evidence="2" type="ORF">HK107_10425</name>
</gene>
<dbReference type="Pfam" id="PF25109">
    <property type="entry name" value="HAD_PNKP"/>
    <property type="match status" value="1"/>
</dbReference>
<dbReference type="AlphaFoldDB" id="A0A7Y3RP00"/>
<dbReference type="InterPro" id="IPR056782">
    <property type="entry name" value="HAD_PNKP"/>
</dbReference>
<reference evidence="2 3" key="1">
    <citation type="submission" date="2020-05" db="EMBL/GenBank/DDBJ databases">
        <title>Parvularcula mediterraneae sp. nov., isolated from polypropylene straw from shallow seawater of the seashore of Laganas in Zakynthos island, Greece.</title>
        <authorList>
            <person name="Szabo I."/>
            <person name="Al-Omari J."/>
            <person name="Rado J."/>
            <person name="Szerdahelyi G.S."/>
        </authorList>
    </citation>
    <scope>NUCLEOTIDE SEQUENCE [LARGE SCALE GENOMIC DNA]</scope>
    <source>
        <strain evidence="2 3">ZS-1/3</strain>
    </source>
</reference>
<dbReference type="RefSeq" id="WP_173199482.1">
    <property type="nucleotide sequence ID" value="NZ_JABFCX010000003.1"/>
</dbReference>
<dbReference type="SUPFAM" id="SSF56784">
    <property type="entry name" value="HAD-like"/>
    <property type="match status" value="1"/>
</dbReference>
<dbReference type="EMBL" id="JABFCX010000003">
    <property type="protein sequence ID" value="NNU16737.1"/>
    <property type="molecule type" value="Genomic_DNA"/>
</dbReference>
<evidence type="ECO:0000313" key="2">
    <source>
        <dbReference type="EMBL" id="NNU16737.1"/>
    </source>
</evidence>
<dbReference type="InterPro" id="IPR023214">
    <property type="entry name" value="HAD_sf"/>
</dbReference>
<feature type="domain" description="Polynucleotide kinase PNKP phosphatase" evidence="1">
    <location>
        <begin position="2"/>
        <end position="107"/>
    </location>
</feature>
<evidence type="ECO:0000313" key="3">
    <source>
        <dbReference type="Proteomes" id="UP000536835"/>
    </source>
</evidence>
<dbReference type="Proteomes" id="UP000536835">
    <property type="component" value="Unassembled WGS sequence"/>
</dbReference>
<organism evidence="2 3">
    <name type="scientific">Parvularcula mediterranea</name>
    <dbReference type="NCBI Taxonomy" id="2732508"/>
    <lineage>
        <taxon>Bacteria</taxon>
        <taxon>Pseudomonadati</taxon>
        <taxon>Pseudomonadota</taxon>
        <taxon>Alphaproteobacteria</taxon>
        <taxon>Parvularculales</taxon>
        <taxon>Parvularculaceae</taxon>
        <taxon>Parvularcula</taxon>
    </lineage>
</organism>
<accession>A0A7Y3RP00</accession>
<evidence type="ECO:0000259" key="1">
    <source>
        <dbReference type="Pfam" id="PF25109"/>
    </source>
</evidence>
<dbReference type="Gene3D" id="3.40.50.1000">
    <property type="entry name" value="HAD superfamily/HAD-like"/>
    <property type="match status" value="1"/>
</dbReference>
<proteinExistence type="predicted"/>
<name>A0A7Y3RP00_9PROT</name>
<sequence length="107" mass="12215">MDDAPIRPVIAMHQELTRAGHRVEIWSGRSDEVRVETDAWLAEHVGEGVSARHMRPRADYQSDVSLKEAWLLAEPQKPDLIFDDRQSVVDMWRRHGIVCAQVAPGDF</sequence>
<keyword evidence="3" id="KW-1185">Reference proteome</keyword>
<comment type="caution">
    <text evidence="2">The sequence shown here is derived from an EMBL/GenBank/DDBJ whole genome shotgun (WGS) entry which is preliminary data.</text>
</comment>
<dbReference type="InterPro" id="IPR036412">
    <property type="entry name" value="HAD-like_sf"/>
</dbReference>
<protein>
    <recommendedName>
        <fullName evidence="1">Polynucleotide kinase PNKP phosphatase domain-containing protein</fullName>
    </recommendedName>
</protein>